<sequence>MSLSIATLSRSSSLGGSSANNDLIPYDLSIPQGAALSPIAQGNTLRGFEQFGADALGGRVQLAQAGAATLPLGGGGVAIPRGSVRLPGGPIATAAQVMEMLRGLAEFRQIEGVIDRFKLDRNNAADLLGARAFVWATYKMPLLSDMPFSGAANGRGAQAVMAYERAHPGATLRADRGDVAAQRALIAVANDAVANPNVVERRSAVSPALSTHSTNARALVAAGTRMQNWQAHHLIPFAEIANLPPAVQIAIARSGWKLDSAENLMALPADRATYVSPPNSGLRPIHNSAHPAYSADVAARLGHLRANGATMTDAQIRLSLSGIERAMTASLLNPAGGYHPTVR</sequence>
<evidence type="ECO:0000313" key="1">
    <source>
        <dbReference type="EMBL" id="SOB88327.1"/>
    </source>
</evidence>
<evidence type="ECO:0000313" key="2">
    <source>
        <dbReference type="Proteomes" id="UP000219494"/>
    </source>
</evidence>
<dbReference type="OrthoDB" id="7432612at2"/>
<dbReference type="EMBL" id="OBMI01000004">
    <property type="protein sequence ID" value="SOB88327.1"/>
    <property type="molecule type" value="Genomic_DNA"/>
</dbReference>
<dbReference type="RefSeq" id="WP_097065216.1">
    <property type="nucleotide sequence ID" value="NZ_OBMI01000004.1"/>
</dbReference>
<dbReference type="Proteomes" id="UP000219494">
    <property type="component" value="Unassembled WGS sequence"/>
</dbReference>
<dbReference type="InterPro" id="IPR032871">
    <property type="entry name" value="AHH_dom_containing"/>
</dbReference>
<proteinExistence type="predicted"/>
<reference evidence="1 2" key="1">
    <citation type="submission" date="2017-07" db="EMBL/GenBank/DDBJ databases">
        <authorList>
            <person name="Sun Z.S."/>
            <person name="Albrecht U."/>
            <person name="Echele G."/>
            <person name="Lee C.C."/>
        </authorList>
    </citation>
    <scope>NUCLEOTIDE SEQUENCE [LARGE SCALE GENOMIC DNA]</scope>
    <source>
        <strain evidence="1 2">CGMCC 1.12672</strain>
    </source>
</reference>
<protein>
    <submittedName>
        <fullName evidence="1">A nuclease family of the HNH/ENDO VII superfamily with conserved AHH</fullName>
    </submittedName>
</protein>
<keyword evidence="2" id="KW-1185">Reference proteome</keyword>
<organism evidence="1 2">
    <name type="scientific">Sphingomonas guangdongensis</name>
    <dbReference type="NCBI Taxonomy" id="1141890"/>
    <lineage>
        <taxon>Bacteria</taxon>
        <taxon>Pseudomonadati</taxon>
        <taxon>Pseudomonadota</taxon>
        <taxon>Alphaproteobacteria</taxon>
        <taxon>Sphingomonadales</taxon>
        <taxon>Sphingomonadaceae</taxon>
        <taxon>Sphingomonas</taxon>
    </lineage>
</organism>
<name>A0A285R7J4_9SPHN</name>
<dbReference type="Pfam" id="PF14412">
    <property type="entry name" value="AHH"/>
    <property type="match status" value="1"/>
</dbReference>
<dbReference type="AlphaFoldDB" id="A0A285R7J4"/>
<accession>A0A285R7J4</accession>
<gene>
    <name evidence="1" type="ORF">SAMN06297144_3478</name>
</gene>